<evidence type="ECO:0000313" key="9">
    <source>
        <dbReference type="EMBL" id="ETO31737.1"/>
    </source>
</evidence>
<dbReference type="GO" id="GO:0000398">
    <property type="term" value="P:mRNA splicing, via spliceosome"/>
    <property type="evidence" value="ECO:0007669"/>
    <property type="project" value="InterPro"/>
</dbReference>
<evidence type="ECO:0000256" key="3">
    <source>
        <dbReference type="ARBA" id="ARBA00022723"/>
    </source>
</evidence>
<keyword evidence="10" id="KW-1185">Reference proteome</keyword>
<proteinExistence type="inferred from homology"/>
<evidence type="ECO:0000256" key="2">
    <source>
        <dbReference type="ARBA" id="ARBA00008776"/>
    </source>
</evidence>
<dbReference type="Pfam" id="PF16837">
    <property type="entry name" value="SF3A3"/>
    <property type="match status" value="1"/>
</dbReference>
<accession>X6P2F0</accession>
<dbReference type="PROSITE" id="PS50171">
    <property type="entry name" value="ZF_MATRIN"/>
    <property type="match status" value="1"/>
</dbReference>
<evidence type="ECO:0000256" key="7">
    <source>
        <dbReference type="SAM" id="MobiDB-lite"/>
    </source>
</evidence>
<reference evidence="9 10" key="1">
    <citation type="journal article" date="2013" name="Curr. Biol.">
        <title>The Genome of the Foraminiferan Reticulomyxa filosa.</title>
        <authorList>
            <person name="Glockner G."/>
            <person name="Hulsmann N."/>
            <person name="Schleicher M."/>
            <person name="Noegel A.A."/>
            <person name="Eichinger L."/>
            <person name="Gallinger C."/>
            <person name="Pawlowski J."/>
            <person name="Sierra R."/>
            <person name="Euteneuer U."/>
            <person name="Pillet L."/>
            <person name="Moustafa A."/>
            <person name="Platzer M."/>
            <person name="Groth M."/>
            <person name="Szafranski K."/>
            <person name="Schliwa M."/>
        </authorList>
    </citation>
    <scope>NUCLEOTIDE SEQUENCE [LARGE SCALE GENOMIC DNA]</scope>
</reference>
<dbReference type="Pfam" id="PF11931">
    <property type="entry name" value="SF3a60_Prp9_C"/>
    <property type="match status" value="1"/>
</dbReference>
<dbReference type="AlphaFoldDB" id="X6P2F0"/>
<dbReference type="SUPFAM" id="SSF57667">
    <property type="entry name" value="beta-beta-alpha zinc fingers"/>
    <property type="match status" value="1"/>
</dbReference>
<keyword evidence="4" id="KW-0863">Zinc-finger</keyword>
<dbReference type="InterPro" id="IPR000690">
    <property type="entry name" value="Matrin/U1-C_Znf_C2H2"/>
</dbReference>
<protein>
    <recommendedName>
        <fullName evidence="8">Matrin-type domain-containing protein</fullName>
    </recommendedName>
</protein>
<evidence type="ECO:0000259" key="8">
    <source>
        <dbReference type="PROSITE" id="PS50171"/>
    </source>
</evidence>
<keyword evidence="5" id="KW-0862">Zinc</keyword>
<dbReference type="GO" id="GO:0005681">
    <property type="term" value="C:spliceosomal complex"/>
    <property type="evidence" value="ECO:0007669"/>
    <property type="project" value="InterPro"/>
</dbReference>
<dbReference type="EMBL" id="ASPP01004738">
    <property type="protein sequence ID" value="ETO31737.1"/>
    <property type="molecule type" value="Genomic_DNA"/>
</dbReference>
<keyword evidence="6" id="KW-0539">Nucleus</keyword>
<feature type="region of interest" description="Disordered" evidence="7">
    <location>
        <begin position="116"/>
        <end position="136"/>
    </location>
</feature>
<gene>
    <name evidence="9" type="ORF">RFI_05382</name>
</gene>
<evidence type="ECO:0000256" key="5">
    <source>
        <dbReference type="ARBA" id="ARBA00022833"/>
    </source>
</evidence>
<organism evidence="9 10">
    <name type="scientific">Reticulomyxa filosa</name>
    <dbReference type="NCBI Taxonomy" id="46433"/>
    <lineage>
        <taxon>Eukaryota</taxon>
        <taxon>Sar</taxon>
        <taxon>Rhizaria</taxon>
        <taxon>Retaria</taxon>
        <taxon>Foraminifera</taxon>
        <taxon>Monothalamids</taxon>
        <taxon>Reticulomyxidae</taxon>
        <taxon>Reticulomyxa</taxon>
    </lineage>
</organism>
<dbReference type="InterPro" id="IPR024598">
    <property type="entry name" value="SF3a60/Prp9_C"/>
</dbReference>
<comment type="subcellular location">
    <subcellularLocation>
        <location evidence="1">Nucleus</location>
    </subcellularLocation>
</comment>
<evidence type="ECO:0000313" key="10">
    <source>
        <dbReference type="Proteomes" id="UP000023152"/>
    </source>
</evidence>
<dbReference type="PANTHER" id="PTHR12786">
    <property type="entry name" value="SPLICING FACTOR SF3A-RELATED"/>
    <property type="match status" value="1"/>
</dbReference>
<keyword evidence="3" id="KW-0479">Metal-binding</keyword>
<evidence type="ECO:0000256" key="1">
    <source>
        <dbReference type="ARBA" id="ARBA00004123"/>
    </source>
</evidence>
<comment type="similarity">
    <text evidence="2">Belongs to the SF3A3 family.</text>
</comment>
<evidence type="ECO:0000256" key="6">
    <source>
        <dbReference type="ARBA" id="ARBA00023242"/>
    </source>
</evidence>
<dbReference type="PANTHER" id="PTHR12786:SF2">
    <property type="entry name" value="SPLICING FACTOR 3A SUBUNIT 3"/>
    <property type="match status" value="1"/>
</dbReference>
<evidence type="ECO:0000256" key="4">
    <source>
        <dbReference type="ARBA" id="ARBA00022771"/>
    </source>
</evidence>
<comment type="caution">
    <text evidence="9">The sequence shown here is derived from an EMBL/GenBank/DDBJ whole genome shotgun (WGS) entry which is preliminary data.</text>
</comment>
<name>X6P2F0_RETFI</name>
<feature type="compositionally biased region" description="Basic residues" evidence="7">
    <location>
        <begin position="117"/>
        <end position="136"/>
    </location>
</feature>
<dbReference type="GO" id="GO:0008270">
    <property type="term" value="F:zinc ion binding"/>
    <property type="evidence" value="ECO:0007669"/>
    <property type="project" value="UniProtKB-KW"/>
</dbReference>
<dbReference type="GO" id="GO:0003723">
    <property type="term" value="F:RNA binding"/>
    <property type="evidence" value="ECO:0007669"/>
    <property type="project" value="InterPro"/>
</dbReference>
<dbReference type="OrthoDB" id="2160351at2759"/>
<feature type="domain" description="Matrin-type" evidence="8">
    <location>
        <begin position="531"/>
        <end position="562"/>
    </location>
</feature>
<feature type="region of interest" description="Disordered" evidence="7">
    <location>
        <begin position="382"/>
        <end position="402"/>
    </location>
</feature>
<dbReference type="InterPro" id="IPR036236">
    <property type="entry name" value="Znf_C2H2_sf"/>
</dbReference>
<sequence>MSNSRLERLRWLHSAIEAAKEDVVGDLQSEEVANSRQQLHQDHRMQEGLTNVVTYAKEIALLYEDKDKKLRDEIEDMSCRSYLNVFYSRLSDIRRYHKANPNIFVPREILPLERGAKLKRKRTDKTPQKKKKKKKKHMKLAEVEFTGEEWHGRYVDMNGLYTQYINLAVFRGVSMMKRKIQVMEPDPIELAKCTPYEIARNIGNVKMVERIVEETVPLDYKTFLFRFQEFWRISNSKKAKPYQQFYEKVLDYLVSFFKRTRPLAPTDKILSKCEEIFEQKWKERKVEGWQRPWTEDTKKKWTNELPVAALSANENVEKGGVDGGGNGSDSAANATMSVGITSVEKKKVNKKNTGGNANANANTNANANINANANANANADTNINTNINANNTNGKEKESEKEKEPKAFCFMCDRAFDNANVLKYHMLSKKCVDKKPIALLETKVQLFAELLEDNINATRDYLDKKQTMTYAEIRREMFESTNEQIITETMEFPENDEDAIENLNPKNVPLDFDGKPIPYWLFKFRQLNRSFRCNVCGGVEYRGPRAFERHFREWRHAHNMRKLGIPNTKDYHMITEREDAKALCDKLKREKVQLSWNPSEEEEFEDNDGNVFNKCTFEQLKRQGVI</sequence>
<dbReference type="InterPro" id="IPR051421">
    <property type="entry name" value="RNA_Proc_DNA_Dmg_Regulator"/>
</dbReference>
<dbReference type="InterPro" id="IPR031774">
    <property type="entry name" value="SF3A3_dom"/>
</dbReference>
<dbReference type="Proteomes" id="UP000023152">
    <property type="component" value="Unassembled WGS sequence"/>
</dbReference>
<feature type="compositionally biased region" description="Low complexity" evidence="7">
    <location>
        <begin position="382"/>
        <end position="393"/>
    </location>
</feature>